<evidence type="ECO:0000256" key="6">
    <source>
        <dbReference type="ARBA" id="ARBA00023239"/>
    </source>
</evidence>
<comment type="catalytic activity">
    <reaction evidence="1">
        <text>2-dehydro-3-deoxy-6-phospho-D-gluconate = D-glyceraldehyde 3-phosphate + pyruvate</text>
        <dbReference type="Rhea" id="RHEA:17089"/>
        <dbReference type="ChEBI" id="CHEBI:15361"/>
        <dbReference type="ChEBI" id="CHEBI:57569"/>
        <dbReference type="ChEBI" id="CHEBI:59776"/>
        <dbReference type="EC" id="4.1.2.14"/>
    </reaction>
</comment>
<dbReference type="RefSeq" id="WP_418161321.1">
    <property type="nucleotide sequence ID" value="NZ_JBBLZC010000028.1"/>
</dbReference>
<evidence type="ECO:0000256" key="1">
    <source>
        <dbReference type="ARBA" id="ARBA00000654"/>
    </source>
</evidence>
<comment type="pathway">
    <text evidence="2">Carbohydrate acid metabolism; 2-dehydro-3-deoxy-D-gluconate degradation; D-glyceraldehyde 3-phosphate and pyruvate from 2-dehydro-3-deoxy-D-gluconate: step 2/2.</text>
</comment>
<protein>
    <recommendedName>
        <fullName evidence="5">2-dehydro-3-deoxy-phosphogluconate aldolase</fullName>
        <ecNumber evidence="5">4.1.2.14</ecNumber>
    </recommendedName>
</protein>
<dbReference type="InterPro" id="IPR000887">
    <property type="entry name" value="Aldlse_KDPG_KHG"/>
</dbReference>
<name>A0ABU8XX50_9PROT</name>
<dbReference type="SUPFAM" id="SSF51569">
    <property type="entry name" value="Aldolase"/>
    <property type="match status" value="1"/>
</dbReference>
<evidence type="ECO:0000256" key="3">
    <source>
        <dbReference type="ARBA" id="ARBA00006906"/>
    </source>
</evidence>
<evidence type="ECO:0000256" key="7">
    <source>
        <dbReference type="ARBA" id="ARBA00023277"/>
    </source>
</evidence>
<sequence>MTSYTPSPLSRRVAEVIDAAVVIPVLVVHNPAQAVPLAEALAKGGLTVLEITLRTEAAFAAIEAIARTLPEVTLGAGTVLNRQQMQQAADHGCRFAVSPGATPALLAAAEAVGMPFLPGAASASEAMVLAERGYLRQKLFPAEAAGGMALLKSLAEPLPQIGFCPTGGIDLARAPAYLALKNVVCVGGSWVAPKDAVEACDWKRIEKLAAEATALRPQA</sequence>
<dbReference type="InterPro" id="IPR031337">
    <property type="entry name" value="KDPG/KHG_AS_1"/>
</dbReference>
<dbReference type="Gene3D" id="3.20.20.70">
    <property type="entry name" value="Aldolase class I"/>
    <property type="match status" value="1"/>
</dbReference>
<dbReference type="Pfam" id="PF01081">
    <property type="entry name" value="Aldolase"/>
    <property type="match status" value="1"/>
</dbReference>
<dbReference type="Proteomes" id="UP001375743">
    <property type="component" value="Unassembled WGS sequence"/>
</dbReference>
<evidence type="ECO:0000256" key="5">
    <source>
        <dbReference type="ARBA" id="ARBA00013063"/>
    </source>
</evidence>
<reference evidence="8 9" key="1">
    <citation type="submission" date="2024-01" db="EMBL/GenBank/DDBJ databases">
        <title>Multi-omics insights into the function and evolution of sodium benzoate biodegradation pathways in Benzoatithermus flavus gen. nov., sp. nov. from hot spring.</title>
        <authorList>
            <person name="Hu C.-J."/>
            <person name="Li W.-J."/>
        </authorList>
    </citation>
    <scope>NUCLEOTIDE SEQUENCE [LARGE SCALE GENOMIC DNA]</scope>
    <source>
        <strain evidence="8 9">SYSU G07066</strain>
    </source>
</reference>
<keyword evidence="7" id="KW-0119">Carbohydrate metabolism</keyword>
<keyword evidence="9" id="KW-1185">Reference proteome</keyword>
<dbReference type="CDD" id="cd00452">
    <property type="entry name" value="KDPG_aldolase"/>
    <property type="match status" value="1"/>
</dbReference>
<dbReference type="EC" id="4.1.2.14" evidence="5"/>
<comment type="similarity">
    <text evidence="3">Belongs to the KHG/KDPG aldolase family.</text>
</comment>
<comment type="caution">
    <text evidence="8">The sequence shown here is derived from an EMBL/GenBank/DDBJ whole genome shotgun (WGS) entry which is preliminary data.</text>
</comment>
<dbReference type="PANTHER" id="PTHR30246:SF1">
    <property type="entry name" value="2-DEHYDRO-3-DEOXY-6-PHOSPHOGALACTONATE ALDOLASE-RELATED"/>
    <property type="match status" value="1"/>
</dbReference>
<dbReference type="PANTHER" id="PTHR30246">
    <property type="entry name" value="2-KETO-3-DEOXY-6-PHOSPHOGLUCONATE ALDOLASE"/>
    <property type="match status" value="1"/>
</dbReference>
<accession>A0ABU8XX50</accession>
<dbReference type="EMBL" id="JBBLZC010000028">
    <property type="protein sequence ID" value="MEK0085471.1"/>
    <property type="molecule type" value="Genomic_DNA"/>
</dbReference>
<dbReference type="NCBIfam" id="NF004325">
    <property type="entry name" value="PRK05718.1"/>
    <property type="match status" value="1"/>
</dbReference>
<evidence type="ECO:0000256" key="2">
    <source>
        <dbReference type="ARBA" id="ARBA00004736"/>
    </source>
</evidence>
<dbReference type="NCBIfam" id="TIGR01182">
    <property type="entry name" value="eda"/>
    <property type="match status" value="1"/>
</dbReference>
<comment type="subunit">
    <text evidence="4">Homotrimer.</text>
</comment>
<keyword evidence="6 8" id="KW-0456">Lyase</keyword>
<dbReference type="PROSITE" id="PS00159">
    <property type="entry name" value="ALDOLASE_KDPG_KHG_1"/>
    <property type="match status" value="1"/>
</dbReference>
<dbReference type="GO" id="GO:0008675">
    <property type="term" value="F:2-dehydro-3-deoxy-phosphogluconate aldolase activity"/>
    <property type="evidence" value="ECO:0007669"/>
    <property type="project" value="UniProtKB-EC"/>
</dbReference>
<evidence type="ECO:0000313" key="9">
    <source>
        <dbReference type="Proteomes" id="UP001375743"/>
    </source>
</evidence>
<organism evidence="8 9">
    <name type="scientific">Benzoatithermus flavus</name>
    <dbReference type="NCBI Taxonomy" id="3108223"/>
    <lineage>
        <taxon>Bacteria</taxon>
        <taxon>Pseudomonadati</taxon>
        <taxon>Pseudomonadota</taxon>
        <taxon>Alphaproteobacteria</taxon>
        <taxon>Geminicoccales</taxon>
        <taxon>Geminicoccaceae</taxon>
        <taxon>Benzoatithermus</taxon>
    </lineage>
</organism>
<gene>
    <name evidence="8" type="primary">eda</name>
    <name evidence="8" type="ORF">U1T56_20145</name>
</gene>
<dbReference type="InterPro" id="IPR013785">
    <property type="entry name" value="Aldolase_TIM"/>
</dbReference>
<proteinExistence type="inferred from homology"/>
<dbReference type="GO" id="GO:0008700">
    <property type="term" value="F:(R,S)-4-hydroxy-2-oxoglutarate aldolase activity"/>
    <property type="evidence" value="ECO:0007669"/>
    <property type="project" value="UniProtKB-EC"/>
</dbReference>
<evidence type="ECO:0000256" key="4">
    <source>
        <dbReference type="ARBA" id="ARBA00011233"/>
    </source>
</evidence>
<evidence type="ECO:0000313" key="8">
    <source>
        <dbReference type="EMBL" id="MEK0085471.1"/>
    </source>
</evidence>